<protein>
    <recommendedName>
        <fullName evidence="3">DUF4178 domain-containing protein</fullName>
    </recommendedName>
</protein>
<organism evidence="1 2">
    <name type="scientific">Shewanella sedimentimangrovi</name>
    <dbReference type="NCBI Taxonomy" id="2814293"/>
    <lineage>
        <taxon>Bacteria</taxon>
        <taxon>Pseudomonadati</taxon>
        <taxon>Pseudomonadota</taxon>
        <taxon>Gammaproteobacteria</taxon>
        <taxon>Alteromonadales</taxon>
        <taxon>Shewanellaceae</taxon>
        <taxon>Shewanella</taxon>
    </lineage>
</organism>
<evidence type="ECO:0008006" key="3">
    <source>
        <dbReference type="Google" id="ProtNLM"/>
    </source>
</evidence>
<evidence type="ECO:0000313" key="2">
    <source>
        <dbReference type="Proteomes" id="UP000663207"/>
    </source>
</evidence>
<reference evidence="1 2" key="1">
    <citation type="submission" date="2021-03" db="EMBL/GenBank/DDBJ databases">
        <title>Novel species identification of genus Shewanella.</title>
        <authorList>
            <person name="Liu G."/>
            <person name="Zhang Q."/>
        </authorList>
    </citation>
    <scope>NUCLEOTIDE SEQUENCE [LARGE SCALE GENOMIC DNA]</scope>
    <source>
        <strain evidence="1 2">FJAT-52962</strain>
    </source>
</reference>
<proteinExistence type="predicted"/>
<name>A0ABX7R2C0_9GAMM</name>
<dbReference type="RefSeq" id="WP_207381136.1">
    <property type="nucleotide sequence ID" value="NZ_CP071502.1"/>
</dbReference>
<evidence type="ECO:0000313" key="1">
    <source>
        <dbReference type="EMBL" id="QSX37979.1"/>
    </source>
</evidence>
<accession>A0ABX7R2C0</accession>
<sequence>MGFLKGLFGTKAEPPKRQLNHPRQLQVGDMITLDTDFGLPAQLRGQQFRVEAVNTYEYSRSQHPEWVLKGYSGDTVFLGLDEDDECSLVFSITITRPEVDSLFGLDAFGEIFEEEQKAELQTLAVPERLEQWVGKQYHEVSFAEFGYFHRQDYRGLKPPQDANGACGDAFEAYGLEDDSGERALEVEVYEGGDTEVCVSLYRPLSDIREYWPGS</sequence>
<gene>
    <name evidence="1" type="ORF">JYB85_03820</name>
</gene>
<keyword evidence="2" id="KW-1185">Reference proteome</keyword>
<dbReference type="EMBL" id="CP071502">
    <property type="protein sequence ID" value="QSX37979.1"/>
    <property type="molecule type" value="Genomic_DNA"/>
</dbReference>
<dbReference type="Proteomes" id="UP000663207">
    <property type="component" value="Chromosome"/>
</dbReference>